<organism evidence="2">
    <name type="scientific">Desulfurivibrio alkaliphilus</name>
    <dbReference type="NCBI Taxonomy" id="427923"/>
    <lineage>
        <taxon>Bacteria</taxon>
        <taxon>Pseudomonadati</taxon>
        <taxon>Thermodesulfobacteriota</taxon>
        <taxon>Desulfobulbia</taxon>
        <taxon>Desulfobulbales</taxon>
        <taxon>Desulfobulbaceae</taxon>
        <taxon>Desulfurivibrio</taxon>
    </lineage>
</organism>
<proteinExistence type="predicted"/>
<sequence length="202" mass="22682">MRQTASRPPVPAPITYGDCLKSYTYDQDKVCTPGETITKLKQRLAEVKLDILNDVRRVDSGRLDIPVYFSVCGREAFEVIRNKKQLGKGCTPAQSQASACMELIERFSFFSFRQNPANFIRATHAELKAEGLPLLPLSVLLQSVHDETTSAETWEQLIAEIPIRWAWATNLNQGEMVLVPFSWFYAINEFNGPSAGTTPEPN</sequence>
<dbReference type="PANTHER" id="PTHR37809">
    <property type="entry name" value="RIBOSOMAL PROTEIN S12 METHYLTHIOTRANSFERASE ACCESSORY FACTOR YCAO"/>
    <property type="match status" value="1"/>
</dbReference>
<dbReference type="Pfam" id="PF02624">
    <property type="entry name" value="YcaO"/>
    <property type="match status" value="1"/>
</dbReference>
<dbReference type="EMBL" id="DSDS01000067">
    <property type="protein sequence ID" value="HET97668.1"/>
    <property type="molecule type" value="Genomic_DNA"/>
</dbReference>
<feature type="non-terminal residue" evidence="2">
    <location>
        <position position="202"/>
    </location>
</feature>
<gene>
    <name evidence="2" type="ORF">ENN98_03035</name>
</gene>
<dbReference type="AlphaFoldDB" id="A0A7C2TGV9"/>
<comment type="caution">
    <text evidence="2">The sequence shown here is derived from an EMBL/GenBank/DDBJ whole genome shotgun (WGS) entry which is preliminary data.</text>
</comment>
<dbReference type="PANTHER" id="PTHR37809:SF1">
    <property type="entry name" value="RIBOSOMAL PROTEIN S12 METHYLTHIOTRANSFERASE ACCESSORY FACTOR YCAO"/>
    <property type="match status" value="1"/>
</dbReference>
<protein>
    <recommendedName>
        <fullName evidence="1">YcaO domain-containing protein</fullName>
    </recommendedName>
</protein>
<reference evidence="2" key="1">
    <citation type="journal article" date="2020" name="mSystems">
        <title>Genome- and Community-Level Interaction Insights into Carbon Utilization and Element Cycling Functions of Hydrothermarchaeota in Hydrothermal Sediment.</title>
        <authorList>
            <person name="Zhou Z."/>
            <person name="Liu Y."/>
            <person name="Xu W."/>
            <person name="Pan J."/>
            <person name="Luo Z.H."/>
            <person name="Li M."/>
        </authorList>
    </citation>
    <scope>NUCLEOTIDE SEQUENCE [LARGE SCALE GENOMIC DNA]</scope>
    <source>
        <strain evidence="2">SpSt-1224</strain>
    </source>
</reference>
<evidence type="ECO:0000313" key="2">
    <source>
        <dbReference type="EMBL" id="HET97668.1"/>
    </source>
</evidence>
<feature type="domain" description="YcaO" evidence="1">
    <location>
        <begin position="87"/>
        <end position="202"/>
    </location>
</feature>
<name>A0A7C2TGV9_9BACT</name>
<evidence type="ECO:0000259" key="1">
    <source>
        <dbReference type="PROSITE" id="PS51664"/>
    </source>
</evidence>
<accession>A0A7C2TGV9</accession>
<dbReference type="Proteomes" id="UP000885986">
    <property type="component" value="Unassembled WGS sequence"/>
</dbReference>
<dbReference type="InterPro" id="IPR003776">
    <property type="entry name" value="YcaO-like_dom"/>
</dbReference>
<dbReference type="PROSITE" id="PS51664">
    <property type="entry name" value="YCAO"/>
    <property type="match status" value="1"/>
</dbReference>